<dbReference type="Proteomes" id="UP000260793">
    <property type="component" value="Unassembled WGS sequence"/>
</dbReference>
<feature type="transmembrane region" description="Helical" evidence="2">
    <location>
        <begin position="129"/>
        <end position="149"/>
    </location>
</feature>
<dbReference type="EMBL" id="QSQN01000028">
    <property type="protein sequence ID" value="RGK38245.1"/>
    <property type="molecule type" value="Genomic_DNA"/>
</dbReference>
<evidence type="ECO:0000313" key="5">
    <source>
        <dbReference type="Proteomes" id="UP000260793"/>
    </source>
</evidence>
<keyword evidence="2" id="KW-0472">Membrane</keyword>
<organism evidence="4 5">
    <name type="scientific">[Ruminococcus] lactaris</name>
    <dbReference type="NCBI Taxonomy" id="46228"/>
    <lineage>
        <taxon>Bacteria</taxon>
        <taxon>Bacillati</taxon>
        <taxon>Bacillota</taxon>
        <taxon>Clostridia</taxon>
        <taxon>Lachnospirales</taxon>
        <taxon>Lachnospiraceae</taxon>
        <taxon>Mediterraneibacter</taxon>
    </lineage>
</organism>
<comment type="caution">
    <text evidence="4">The sequence shown here is derived from an EMBL/GenBank/DDBJ whole genome shotgun (WGS) entry which is preliminary data.</text>
</comment>
<dbReference type="PANTHER" id="PTHR33392:SF6">
    <property type="entry name" value="POLYISOPRENYL-TEICHOIC ACID--PEPTIDOGLYCAN TEICHOIC ACID TRANSFERASE TAGU"/>
    <property type="match status" value="1"/>
</dbReference>
<reference evidence="4 5" key="1">
    <citation type="submission" date="2018-08" db="EMBL/GenBank/DDBJ databases">
        <title>A genome reference for cultivated species of the human gut microbiota.</title>
        <authorList>
            <person name="Zou Y."/>
            <person name="Xue W."/>
            <person name="Luo G."/>
        </authorList>
    </citation>
    <scope>NUCLEOTIDE SEQUENCE [LARGE SCALE GENOMIC DNA]</scope>
    <source>
        <strain evidence="4 5">TF11-7</strain>
    </source>
</reference>
<feature type="domain" description="Cell envelope-related transcriptional attenuator" evidence="3">
    <location>
        <begin position="255"/>
        <end position="410"/>
    </location>
</feature>
<accession>A0A3E4LLP3</accession>
<feature type="transmembrane region" description="Helical" evidence="2">
    <location>
        <begin position="161"/>
        <end position="184"/>
    </location>
</feature>
<feature type="transmembrane region" description="Helical" evidence="2">
    <location>
        <begin position="25"/>
        <end position="44"/>
    </location>
</feature>
<evidence type="ECO:0000259" key="3">
    <source>
        <dbReference type="Pfam" id="PF03816"/>
    </source>
</evidence>
<comment type="similarity">
    <text evidence="1">Belongs to the LytR/CpsA/Psr (LCP) family.</text>
</comment>
<proteinExistence type="inferred from homology"/>
<evidence type="ECO:0000256" key="1">
    <source>
        <dbReference type="ARBA" id="ARBA00006068"/>
    </source>
</evidence>
<feature type="transmembrane region" description="Helical" evidence="2">
    <location>
        <begin position="56"/>
        <end position="73"/>
    </location>
</feature>
<protein>
    <recommendedName>
        <fullName evidence="3">Cell envelope-related transcriptional attenuator domain-containing protein</fullName>
    </recommendedName>
</protein>
<keyword evidence="2" id="KW-0812">Transmembrane</keyword>
<sequence>MNGLSSIGKFLESLSEVYAHIPFEGYGIAGILSIVLLAFYGIVISRLRITERRKILIRRVCVGCVIALYGGTVLICNSFYGLLFLPVGILFAWQCIGKKMLVKAAGAAVMLSLCTQTVQMVLLEGMFDIRLFLLNIPWTLIGAASVLLWRVLAKKKKPVRYIIRGIMILLALVLLAGICAFGIYHVMRVNGKLNAKDNISEVENRIQTDDSGLIWYNGKAYQYNENVITILVMGIDQNSEDIQQIEGISGESGQADSIFLLVMDESKNKVRIIGMSRDTMTPIKTFDYKGNYVGDAENHLGLAYAFGDGKETSCQYMVDAVSNLFYGIPINSYVALNMEAVEQLNDAVGGVTVTIPEDLAQMMPNQFSAGSTVTLNGKQALSFIRSRDTAIDFSNNLRMARQKTYLVNFAQMAIEKMRSDMGLPARLYNELSGKMVTNIDLNDAVYLATKGLSMSFSEEDIVTLQADAQRGTVYDEMYVDDQALYELILNTFYNEVSAGEDTE</sequence>
<keyword evidence="2" id="KW-1133">Transmembrane helix</keyword>
<evidence type="ECO:0000313" key="4">
    <source>
        <dbReference type="EMBL" id="RGK38245.1"/>
    </source>
</evidence>
<dbReference type="InterPro" id="IPR004474">
    <property type="entry name" value="LytR_CpsA_psr"/>
</dbReference>
<dbReference type="InterPro" id="IPR050922">
    <property type="entry name" value="LytR/CpsA/Psr_CW_biosynth"/>
</dbReference>
<dbReference type="AlphaFoldDB" id="A0A3E4LLP3"/>
<dbReference type="RefSeq" id="WP_117688414.1">
    <property type="nucleotide sequence ID" value="NZ_QSQN01000028.1"/>
</dbReference>
<dbReference type="Pfam" id="PF03816">
    <property type="entry name" value="LytR_cpsA_psr"/>
    <property type="match status" value="1"/>
</dbReference>
<name>A0A3E4LLP3_9FIRM</name>
<gene>
    <name evidence="4" type="ORF">DXD17_10485</name>
</gene>
<dbReference type="Gene3D" id="3.40.630.190">
    <property type="entry name" value="LCP protein"/>
    <property type="match status" value="1"/>
</dbReference>
<dbReference type="PANTHER" id="PTHR33392">
    <property type="entry name" value="POLYISOPRENYL-TEICHOIC ACID--PEPTIDOGLYCAN TEICHOIC ACID TRANSFERASE TAGU"/>
    <property type="match status" value="1"/>
</dbReference>
<dbReference type="NCBIfam" id="TIGR00350">
    <property type="entry name" value="lytR_cpsA_psr"/>
    <property type="match status" value="1"/>
</dbReference>
<evidence type="ECO:0000256" key="2">
    <source>
        <dbReference type="SAM" id="Phobius"/>
    </source>
</evidence>